<dbReference type="RefSeq" id="WP_156626052.1">
    <property type="nucleotide sequence ID" value="NZ_CACRTO010000015.1"/>
</dbReference>
<protein>
    <recommendedName>
        <fullName evidence="1">DUF4428 domain-containing protein</fullName>
    </recommendedName>
</protein>
<dbReference type="Pfam" id="PF14471">
    <property type="entry name" value="DUF4428"/>
    <property type="match status" value="1"/>
</dbReference>
<reference evidence="2" key="1">
    <citation type="submission" date="2019-11" db="EMBL/GenBank/DDBJ databases">
        <authorList>
            <person name="Feng L."/>
        </authorList>
    </citation>
    <scope>NUCLEOTIDE SEQUENCE</scope>
    <source>
        <strain evidence="2">CTertiumLFYP3</strain>
    </source>
</reference>
<dbReference type="EMBL" id="CACRTO010000015">
    <property type="protein sequence ID" value="VYU13131.1"/>
    <property type="molecule type" value="Genomic_DNA"/>
</dbReference>
<dbReference type="AlphaFoldDB" id="A0A6N3CF19"/>
<organism evidence="2">
    <name type="scientific">Clostridium tertium</name>
    <dbReference type="NCBI Taxonomy" id="1559"/>
    <lineage>
        <taxon>Bacteria</taxon>
        <taxon>Bacillati</taxon>
        <taxon>Bacillota</taxon>
        <taxon>Clostridia</taxon>
        <taxon>Eubacteriales</taxon>
        <taxon>Clostridiaceae</taxon>
        <taxon>Clostridium</taxon>
    </lineage>
</organism>
<proteinExistence type="predicted"/>
<feature type="domain" description="DUF4428" evidence="1">
    <location>
        <begin position="4"/>
        <end position="34"/>
    </location>
</feature>
<evidence type="ECO:0000313" key="2">
    <source>
        <dbReference type="EMBL" id="VYU13131.1"/>
    </source>
</evidence>
<gene>
    <name evidence="2" type="ORF">CTLFYP3_01550</name>
</gene>
<evidence type="ECO:0000259" key="1">
    <source>
        <dbReference type="Pfam" id="PF14471"/>
    </source>
</evidence>
<sequence>MKKECAVCNIKIGLFSPKFNLIDGVICPACASNAMAKDRVALRAGRLTCEEARKSILNNKVHKENIDKFIPTSSPHPNIAIDLNNKKIKLVSKINGEHFEEIIDFDKIISWEVLKDSETIYKKEWLGRAVVGGMLFGETGAVIGAATGDSKNKTIIKSIKLRITISDIDNPIRFIHIHEGADLEVGSDNYNRIVDSTQRLIGVIENIQNYQ</sequence>
<dbReference type="InterPro" id="IPR027872">
    <property type="entry name" value="DUF4428"/>
</dbReference>
<accession>A0A6N3CF19</accession>
<name>A0A6N3CF19_9CLOT</name>